<dbReference type="Pfam" id="PF07748">
    <property type="entry name" value="Glyco_hydro_38C"/>
    <property type="match status" value="1"/>
</dbReference>
<dbReference type="InterPro" id="IPR037094">
    <property type="entry name" value="Glyco_hydro_38_cen_sf"/>
</dbReference>
<feature type="domain" description="Glycoside hydrolase family 38 central" evidence="7">
    <location>
        <begin position="345"/>
        <end position="430"/>
    </location>
</feature>
<dbReference type="GO" id="GO:0006013">
    <property type="term" value="P:mannose metabolic process"/>
    <property type="evidence" value="ECO:0007669"/>
    <property type="project" value="InterPro"/>
</dbReference>
<comment type="similarity">
    <text evidence="2">Belongs to the glycosyl hydrolase 38 family.</text>
</comment>
<organism evidence="8 9">
    <name type="scientific">Halocaridina rubra</name>
    <name type="common">Hawaiian red shrimp</name>
    <dbReference type="NCBI Taxonomy" id="373956"/>
    <lineage>
        <taxon>Eukaryota</taxon>
        <taxon>Metazoa</taxon>
        <taxon>Ecdysozoa</taxon>
        <taxon>Arthropoda</taxon>
        <taxon>Crustacea</taxon>
        <taxon>Multicrustacea</taxon>
        <taxon>Malacostraca</taxon>
        <taxon>Eumalacostraca</taxon>
        <taxon>Eucarida</taxon>
        <taxon>Decapoda</taxon>
        <taxon>Pleocyemata</taxon>
        <taxon>Caridea</taxon>
        <taxon>Atyoidea</taxon>
        <taxon>Atyidae</taxon>
        <taxon>Halocaridina</taxon>
    </lineage>
</organism>
<keyword evidence="5 8" id="KW-0378">Hydrolase</keyword>
<dbReference type="SUPFAM" id="SSF74650">
    <property type="entry name" value="Galactose mutarotase-like"/>
    <property type="match status" value="1"/>
</dbReference>
<proteinExistence type="inferred from homology"/>
<evidence type="ECO:0000256" key="1">
    <source>
        <dbReference type="ARBA" id="ARBA00000365"/>
    </source>
</evidence>
<dbReference type="GO" id="GO:0046872">
    <property type="term" value="F:metal ion binding"/>
    <property type="evidence" value="ECO:0007669"/>
    <property type="project" value="UniProtKB-KW"/>
</dbReference>
<dbReference type="FunFam" id="2.70.98.30:FF:000001">
    <property type="entry name" value="alpha-mannosidase 2C1 isoform X2"/>
    <property type="match status" value="1"/>
</dbReference>
<keyword evidence="6 8" id="KW-0326">Glycosidase</keyword>
<dbReference type="Pfam" id="PF01074">
    <property type="entry name" value="Glyco_hydro_38N"/>
    <property type="match status" value="1"/>
</dbReference>
<dbReference type="InterPro" id="IPR027291">
    <property type="entry name" value="Glyco_hydro_38_N_sf"/>
</dbReference>
<dbReference type="EC" id="3.2.1.24" evidence="3"/>
<evidence type="ECO:0000256" key="2">
    <source>
        <dbReference type="ARBA" id="ARBA00009792"/>
    </source>
</evidence>
<dbReference type="GO" id="GO:0030246">
    <property type="term" value="F:carbohydrate binding"/>
    <property type="evidence" value="ECO:0007669"/>
    <property type="project" value="InterPro"/>
</dbReference>
<dbReference type="SUPFAM" id="SSF88688">
    <property type="entry name" value="Families 57/38 glycoside transferase middle domain"/>
    <property type="match status" value="1"/>
</dbReference>
<dbReference type="InterPro" id="IPR011330">
    <property type="entry name" value="Glyco_hydro/deAcase_b/a-brl"/>
</dbReference>
<dbReference type="GO" id="GO:0009313">
    <property type="term" value="P:oligosaccharide catabolic process"/>
    <property type="evidence" value="ECO:0007669"/>
    <property type="project" value="TreeGrafter"/>
</dbReference>
<dbReference type="SUPFAM" id="SSF88713">
    <property type="entry name" value="Glycoside hydrolase/deacetylase"/>
    <property type="match status" value="1"/>
</dbReference>
<dbReference type="Pfam" id="PF09261">
    <property type="entry name" value="Alpha-mann_mid"/>
    <property type="match status" value="1"/>
</dbReference>
<dbReference type="InterPro" id="IPR011682">
    <property type="entry name" value="Glyco_hydro_38_C"/>
</dbReference>
<evidence type="ECO:0000256" key="3">
    <source>
        <dbReference type="ARBA" id="ARBA00012752"/>
    </source>
</evidence>
<dbReference type="Proteomes" id="UP001381693">
    <property type="component" value="Unassembled WGS sequence"/>
</dbReference>
<evidence type="ECO:0000313" key="8">
    <source>
        <dbReference type="EMBL" id="KAK7070819.1"/>
    </source>
</evidence>
<accession>A0AAN8X2E0</accession>
<dbReference type="InterPro" id="IPR028995">
    <property type="entry name" value="Glyco_hydro_57/38_cen_sf"/>
</dbReference>
<dbReference type="FunFam" id="1.20.1270.50:FF:000004">
    <property type="entry name" value="alpha-mannosidase 2C1 isoform X1"/>
    <property type="match status" value="1"/>
</dbReference>
<dbReference type="AlphaFoldDB" id="A0AAN8X2E0"/>
<dbReference type="Gene3D" id="1.20.1270.50">
    <property type="entry name" value="Glycoside hydrolase family 38, central domain"/>
    <property type="match status" value="1"/>
</dbReference>
<dbReference type="GO" id="GO:0004559">
    <property type="term" value="F:alpha-mannosidase activity"/>
    <property type="evidence" value="ECO:0007669"/>
    <property type="project" value="UniProtKB-EC"/>
</dbReference>
<evidence type="ECO:0000256" key="4">
    <source>
        <dbReference type="ARBA" id="ARBA00022723"/>
    </source>
</evidence>
<comment type="caution">
    <text evidence="8">The sequence shown here is derived from an EMBL/GenBank/DDBJ whole genome shotgun (WGS) entry which is preliminary data.</text>
</comment>
<comment type="catalytic activity">
    <reaction evidence="1">
        <text>Hydrolysis of terminal, non-reducing alpha-D-mannose residues in alpha-D-mannosides.</text>
        <dbReference type="EC" id="3.2.1.24"/>
    </reaction>
</comment>
<reference evidence="8 9" key="1">
    <citation type="submission" date="2023-11" db="EMBL/GenBank/DDBJ databases">
        <title>Halocaridina rubra genome assembly.</title>
        <authorList>
            <person name="Smith C."/>
        </authorList>
    </citation>
    <scope>NUCLEOTIDE SEQUENCE [LARGE SCALE GENOMIC DNA]</scope>
    <source>
        <strain evidence="8">EP-1</strain>
        <tissue evidence="8">Whole</tissue>
    </source>
</reference>
<gene>
    <name evidence="8" type="primary">MAN2C1</name>
    <name evidence="8" type="ORF">SK128_003591</name>
</gene>
<protein>
    <recommendedName>
        <fullName evidence="3">alpha-mannosidase</fullName>
        <ecNumber evidence="3">3.2.1.24</ecNumber>
    </recommendedName>
</protein>
<dbReference type="PANTHER" id="PTHR46017:SF1">
    <property type="entry name" value="ALPHA-MANNOSIDASE 2C1"/>
    <property type="match status" value="1"/>
</dbReference>
<dbReference type="InterPro" id="IPR000602">
    <property type="entry name" value="Glyco_hydro_38_N"/>
</dbReference>
<evidence type="ECO:0000256" key="6">
    <source>
        <dbReference type="ARBA" id="ARBA00023295"/>
    </source>
</evidence>
<name>A0AAN8X2E0_HALRR</name>
<evidence type="ECO:0000256" key="5">
    <source>
        <dbReference type="ARBA" id="ARBA00022801"/>
    </source>
</evidence>
<dbReference type="Gene3D" id="2.70.98.30">
    <property type="entry name" value="Golgi alpha-mannosidase II, domain 4"/>
    <property type="match status" value="1"/>
</dbReference>
<evidence type="ECO:0000259" key="7">
    <source>
        <dbReference type="SMART" id="SM00872"/>
    </source>
</evidence>
<dbReference type="InterPro" id="IPR011013">
    <property type="entry name" value="Gal_mutarotase_sf_dom"/>
</dbReference>
<dbReference type="PANTHER" id="PTHR46017">
    <property type="entry name" value="ALPHA-MANNOSIDASE 2C1"/>
    <property type="match status" value="1"/>
</dbReference>
<keyword evidence="4" id="KW-0479">Metal-binding</keyword>
<evidence type="ECO:0000313" key="9">
    <source>
        <dbReference type="Proteomes" id="UP001381693"/>
    </source>
</evidence>
<dbReference type="FunFam" id="3.20.110.10:FF:000002">
    <property type="entry name" value="alpha-mannosidase 2C1 isoform X1"/>
    <property type="match status" value="1"/>
</dbReference>
<sequence>MMFALSKAEIAQLDSVVYTLTRDLEVLYELADRLIPDQRGYQALYTANQMINTIISGDDSGAVVLAKQYFSKGNGTRCHTLAAIGNCHIDSAWLWPFSETKRKVARSFASQLKIMEDYPEHIFVASQAQQWAWCKEYFSELFDRVKLQVAAGKFLPVGSTWTEMDGNIPSGESFIRQFFFGQKFYQTEFGVTCKEFWLPDTFGYSAQIPALMRHMGLQRFLTQKMSWSLINKFPHHNFIWEGLDGSTVLAHFPPGDSYHMFLTVEEALWTQQNLRDKGRSSVSAFLFGYGDGGGGPTQDMLERRQRLANTDGCPKIQMMTPDDLFTQLESEQHNFCRWVGELFLELHNGTYTTQAAMKKLCRQAEFAIRDAELLLSFAVAFLGPSAAATLLQQSMLELEVAWKKVLLNQFHDVLPGSGIGIIYPQAEQYYTEALTTASDISNLAIDAIFGASGTTSPAVINSLQWPREEVIKTIEGAEEYMLVSAPPVGYSFLTPITPSTPVSINEVDGVFILDNGLVHAEINSLGLLVSLKVTGDGRDVFKKEDSTQLSGNQIIIYDDEPLYWDAWDIMDYHLETPKVVNDLNSGFNLTPVSIVESGPLIAKLSWGVDLGSSSTFSQDIELSASSPILTFNNTVTWHEDHKVLKAVFDTNVQSSKANFDIQFGHLERPTHMNTSWDSARYEVCGHKWADISEPEWGFTIFNDSKYGWMARGQQLSLSLLRSPKAPDYFADMKDHAFKYGVMPHTGKMP</sequence>
<dbReference type="Gene3D" id="3.20.110.10">
    <property type="entry name" value="Glycoside hydrolase 38, N terminal domain"/>
    <property type="match status" value="1"/>
</dbReference>
<keyword evidence="9" id="KW-1185">Reference proteome</keyword>
<dbReference type="SMART" id="SM00872">
    <property type="entry name" value="Alpha-mann_mid"/>
    <property type="match status" value="1"/>
</dbReference>
<dbReference type="InterPro" id="IPR015341">
    <property type="entry name" value="Glyco_hydro_38_cen"/>
</dbReference>
<dbReference type="EMBL" id="JAXCGZ010015229">
    <property type="protein sequence ID" value="KAK7070819.1"/>
    <property type="molecule type" value="Genomic_DNA"/>
</dbReference>